<evidence type="ECO:0000256" key="3">
    <source>
        <dbReference type="ARBA" id="ARBA00022692"/>
    </source>
</evidence>
<protein>
    <submittedName>
        <fullName evidence="14">NAD dependent epimerase/dehydratase</fullName>
    </submittedName>
</protein>
<dbReference type="InterPro" id="IPR001509">
    <property type="entry name" value="Epimerase_deHydtase"/>
</dbReference>
<dbReference type="Gene3D" id="1.20.1440.130">
    <property type="entry name" value="VKOR domain"/>
    <property type="match status" value="1"/>
</dbReference>
<dbReference type="SUPFAM" id="SSF51735">
    <property type="entry name" value="NAD(P)-binding Rossmann-fold domains"/>
    <property type="match status" value="1"/>
</dbReference>
<dbReference type="Pfam" id="PF01370">
    <property type="entry name" value="Epimerase"/>
    <property type="match status" value="1"/>
</dbReference>
<evidence type="ECO:0000256" key="2">
    <source>
        <dbReference type="ARBA" id="ARBA00006214"/>
    </source>
</evidence>
<keyword evidence="3 10" id="KW-0812">Transmembrane</keyword>
<feature type="domain" description="NAD-dependent epimerase/dehydratase" evidence="11">
    <location>
        <begin position="10"/>
        <end position="234"/>
    </location>
</feature>
<evidence type="ECO:0000259" key="12">
    <source>
        <dbReference type="Pfam" id="PF03779"/>
    </source>
</evidence>
<evidence type="ECO:0000256" key="10">
    <source>
        <dbReference type="SAM" id="Phobius"/>
    </source>
</evidence>
<evidence type="ECO:0000256" key="9">
    <source>
        <dbReference type="ARBA" id="ARBA00023284"/>
    </source>
</evidence>
<feature type="domain" description="Vitamin K epoxide reductase" evidence="13">
    <location>
        <begin position="512"/>
        <end position="646"/>
    </location>
</feature>
<gene>
    <name evidence="14" type="primary">galE</name>
    <name evidence="14" type="ORF">Lbru_1444</name>
</gene>
<dbReference type="Gene3D" id="3.40.50.720">
    <property type="entry name" value="NAD(P)-binding Rossmann-like Domain"/>
    <property type="match status" value="1"/>
</dbReference>
<evidence type="ECO:0000313" key="15">
    <source>
        <dbReference type="Proteomes" id="UP000054742"/>
    </source>
</evidence>
<keyword evidence="15" id="KW-1185">Reference proteome</keyword>
<feature type="transmembrane region" description="Helical" evidence="10">
    <location>
        <begin position="571"/>
        <end position="590"/>
    </location>
</feature>
<feature type="transmembrane region" description="Helical" evidence="10">
    <location>
        <begin position="439"/>
        <end position="457"/>
    </location>
</feature>
<proteinExistence type="inferred from homology"/>
<dbReference type="GO" id="GO:0016020">
    <property type="term" value="C:membrane"/>
    <property type="evidence" value="ECO:0007669"/>
    <property type="project" value="UniProtKB-SubCell"/>
</dbReference>
<keyword evidence="6" id="KW-0560">Oxidoreductase</keyword>
<dbReference type="PANTHER" id="PTHR43245">
    <property type="entry name" value="BIFUNCTIONAL POLYMYXIN RESISTANCE PROTEIN ARNA"/>
    <property type="match status" value="1"/>
</dbReference>
<feature type="transmembrane region" description="Helical" evidence="10">
    <location>
        <begin position="627"/>
        <end position="647"/>
    </location>
</feature>
<dbReference type="GO" id="GO:0016491">
    <property type="term" value="F:oxidoreductase activity"/>
    <property type="evidence" value="ECO:0007669"/>
    <property type="project" value="UniProtKB-KW"/>
</dbReference>
<evidence type="ECO:0000313" key="14">
    <source>
        <dbReference type="EMBL" id="KTC84083.1"/>
    </source>
</evidence>
<feature type="transmembrane region" description="Helical" evidence="10">
    <location>
        <begin position="596"/>
        <end position="620"/>
    </location>
</feature>
<sequence>MVKGANKPIVIITGSAGKIGRALTRALKNTYKVIGFDKEKDTCEIPCDITSENSVVLALKLFKEKYGSKIAAVIHLAAYFDFTGDESPLYKSVNVDGTKNLLMGLQDFEVDRFIYSSTILVHKPCSVGETINEDHLLGPKWVYPKSKAKAEEIIASHHGKIPYLILRLAGLYDDVTCVPTLANQIARTYERDMKSHLYAGNVKAGQPFIHHEDLIRIFKKALLYRNKLAEEEIILAGEPKTISYEKLQRHITQLIHSESLALYAVPPPIAKAGAWLENQAEPLIPDDFDQGEKNFVRPFMIDLASDHYALDVSKARKILRWEPKHTIEETLPKMVEALKVDPESWYEENGLTKPDWMVAVEENNPEQIRLRYESNFRKQHQQNLWAHFLNIAFGFWLITSPVTLGYVSYSLMWSDILSGTVLIFLALLSLSWRLAMARWGCAIIGLWVLFSPLIFWAPTAAAYLNDTLIGSLVIGFSVLVRPDIGVAPNALEGPTIPLGWDYSPSSWVQRLPIIILAFVGFYISRYMAAYQLGHIEHVWDPFFIGHLPDAKNGTEEIITSSVSKAFPVPDAGLGAAVYILEILTGIIGGSNRWRTMPWLVLLFGIMIVPLGVVSITFIIIQPILLNTWCTLCLIAAIAMLIQVPYSFDELIATSVFLWRRWKAGRPLLRILFVGDSDEITKVTKEEAYPFEQPPRIVIRDMLSGGITLPWNLILCLLIGLWLMFTRITLGTEGSMANADHLIGSLVITITITALAETVRVLRVLNLFCAVALLITPFIYTATILATIASIVCGGLLFILSLPRGIIRSSYGAWDNIIL</sequence>
<feature type="transmembrane region" description="Helical" evidence="10">
    <location>
        <begin position="412"/>
        <end position="432"/>
    </location>
</feature>
<dbReference type="GO" id="GO:0048038">
    <property type="term" value="F:quinone binding"/>
    <property type="evidence" value="ECO:0007669"/>
    <property type="project" value="UniProtKB-KW"/>
</dbReference>
<evidence type="ECO:0000259" key="13">
    <source>
        <dbReference type="Pfam" id="PF07884"/>
    </source>
</evidence>
<feature type="transmembrane region" description="Helical" evidence="10">
    <location>
        <begin position="773"/>
        <end position="799"/>
    </location>
</feature>
<dbReference type="Pfam" id="PF07884">
    <property type="entry name" value="VKOR"/>
    <property type="match status" value="1"/>
</dbReference>
<reference evidence="14 15" key="1">
    <citation type="submission" date="2015-11" db="EMBL/GenBank/DDBJ databases">
        <title>Genomic analysis of 38 Legionella species identifies large and diverse effector repertoires.</title>
        <authorList>
            <person name="Burstein D."/>
            <person name="Amaro F."/>
            <person name="Zusman T."/>
            <person name="Lifshitz Z."/>
            <person name="Cohen O."/>
            <person name="Gilbert J.A."/>
            <person name="Pupko T."/>
            <person name="Shuman H.A."/>
            <person name="Segal G."/>
        </authorList>
    </citation>
    <scope>NUCLEOTIDE SEQUENCE [LARGE SCALE GENOMIC DNA]</scope>
    <source>
        <strain evidence="14 15">ATCC 43878</strain>
    </source>
</reference>
<dbReference type="PATRIC" id="fig|29422.6.peg.1529"/>
<dbReference type="AlphaFoldDB" id="A0A0W0SL65"/>
<feature type="transmembrane region" description="Helical" evidence="10">
    <location>
        <begin position="741"/>
        <end position="761"/>
    </location>
</feature>
<feature type="transmembrane region" description="Helical" evidence="10">
    <location>
        <begin position="507"/>
        <end position="524"/>
    </location>
</feature>
<comment type="subcellular location">
    <subcellularLocation>
        <location evidence="1">Membrane</location>
        <topology evidence="1">Multi-pass membrane protein</topology>
    </subcellularLocation>
</comment>
<keyword evidence="7 10" id="KW-0472">Membrane</keyword>
<keyword evidence="5 10" id="KW-1133">Transmembrane helix</keyword>
<comment type="caution">
    <text evidence="14">The sequence shown here is derived from an EMBL/GenBank/DDBJ whole genome shotgun (WGS) entry which is preliminary data.</text>
</comment>
<dbReference type="STRING" id="29422.Lbru_1444"/>
<evidence type="ECO:0000256" key="1">
    <source>
        <dbReference type="ARBA" id="ARBA00004141"/>
    </source>
</evidence>
<dbReference type="InterPro" id="IPR038354">
    <property type="entry name" value="VKOR_sf"/>
</dbReference>
<evidence type="ECO:0000256" key="7">
    <source>
        <dbReference type="ARBA" id="ARBA00023136"/>
    </source>
</evidence>
<evidence type="ECO:0000259" key="11">
    <source>
        <dbReference type="Pfam" id="PF01370"/>
    </source>
</evidence>
<comment type="similarity">
    <text evidence="2">Belongs to the VKOR family.</text>
</comment>
<accession>A0A0W0SL65</accession>
<organism evidence="14 15">
    <name type="scientific">Legionella brunensis</name>
    <dbReference type="NCBI Taxonomy" id="29422"/>
    <lineage>
        <taxon>Bacteria</taxon>
        <taxon>Pseudomonadati</taxon>
        <taxon>Pseudomonadota</taxon>
        <taxon>Gammaproteobacteria</taxon>
        <taxon>Legionellales</taxon>
        <taxon>Legionellaceae</taxon>
        <taxon>Legionella</taxon>
    </lineage>
</organism>
<dbReference type="CDD" id="cd12919">
    <property type="entry name" value="VKOR_2"/>
    <property type="match status" value="1"/>
</dbReference>
<dbReference type="RefSeq" id="WP_058441517.1">
    <property type="nucleotide sequence ID" value="NZ_CAAAHU010000003.1"/>
</dbReference>
<evidence type="ECO:0000256" key="8">
    <source>
        <dbReference type="ARBA" id="ARBA00023157"/>
    </source>
</evidence>
<dbReference type="Pfam" id="PF03779">
    <property type="entry name" value="SPW"/>
    <property type="match status" value="2"/>
</dbReference>
<feature type="transmembrane region" description="Helical" evidence="10">
    <location>
        <begin position="384"/>
        <end position="406"/>
    </location>
</feature>
<feature type="domain" description="SPW repeat-containing integral membrane" evidence="12">
    <location>
        <begin position="710"/>
        <end position="801"/>
    </location>
</feature>
<dbReference type="InterPro" id="IPR036291">
    <property type="entry name" value="NAD(P)-bd_dom_sf"/>
</dbReference>
<dbReference type="InterPro" id="IPR050177">
    <property type="entry name" value="Lipid_A_modif_metabolic_enz"/>
</dbReference>
<dbReference type="Proteomes" id="UP000054742">
    <property type="component" value="Unassembled WGS sequence"/>
</dbReference>
<evidence type="ECO:0000256" key="4">
    <source>
        <dbReference type="ARBA" id="ARBA00022719"/>
    </source>
</evidence>
<dbReference type="InterPro" id="IPR005530">
    <property type="entry name" value="SPW"/>
</dbReference>
<feature type="domain" description="SPW repeat-containing integral membrane" evidence="12">
    <location>
        <begin position="385"/>
        <end position="477"/>
    </location>
</feature>
<dbReference type="EMBL" id="LNXV01000011">
    <property type="protein sequence ID" value="KTC84083.1"/>
    <property type="molecule type" value="Genomic_DNA"/>
</dbReference>
<keyword evidence="8" id="KW-1015">Disulfide bond</keyword>
<feature type="transmembrane region" description="Helical" evidence="10">
    <location>
        <begin position="708"/>
        <end position="729"/>
    </location>
</feature>
<keyword evidence="4" id="KW-0874">Quinone</keyword>
<name>A0A0W0SL65_9GAMM</name>
<keyword evidence="9" id="KW-0676">Redox-active center</keyword>
<dbReference type="OrthoDB" id="9814124at2"/>
<evidence type="ECO:0000256" key="6">
    <source>
        <dbReference type="ARBA" id="ARBA00023002"/>
    </source>
</evidence>
<dbReference type="InterPro" id="IPR012932">
    <property type="entry name" value="VKOR"/>
</dbReference>
<evidence type="ECO:0000256" key="5">
    <source>
        <dbReference type="ARBA" id="ARBA00022989"/>
    </source>
</evidence>